<comment type="caution">
    <text evidence="2">The sequence shown here is derived from an EMBL/GenBank/DDBJ whole genome shotgun (WGS) entry which is preliminary data.</text>
</comment>
<feature type="compositionally biased region" description="Basic and acidic residues" evidence="1">
    <location>
        <begin position="826"/>
        <end position="837"/>
    </location>
</feature>
<dbReference type="RefSeq" id="WP_109455349.1">
    <property type="nucleotide sequence ID" value="NZ_QDKQ01000077.1"/>
</dbReference>
<dbReference type="AlphaFoldDB" id="A0A2T9JEQ1"/>
<dbReference type="EMBL" id="QDKQ01000077">
    <property type="protein sequence ID" value="PVM82174.1"/>
    <property type="molecule type" value="Genomic_DNA"/>
</dbReference>
<evidence type="ECO:0000313" key="3">
    <source>
        <dbReference type="Proteomes" id="UP000245073"/>
    </source>
</evidence>
<accession>A0A2T9JEQ1</accession>
<name>A0A2T9JEQ1_9CAUL</name>
<proteinExistence type="predicted"/>
<dbReference type="InterPro" id="IPR011749">
    <property type="entry name" value="CHP02243"/>
</dbReference>
<feature type="region of interest" description="Disordered" evidence="1">
    <location>
        <begin position="826"/>
        <end position="848"/>
    </location>
</feature>
<gene>
    <name evidence="2" type="ORF">DDF67_24535</name>
</gene>
<evidence type="ECO:0000313" key="2">
    <source>
        <dbReference type="EMBL" id="PVM82174.1"/>
    </source>
</evidence>
<organism evidence="2 3">
    <name type="scientific">Caulobacter endophyticus</name>
    <dbReference type="NCBI Taxonomy" id="2172652"/>
    <lineage>
        <taxon>Bacteria</taxon>
        <taxon>Pseudomonadati</taxon>
        <taxon>Pseudomonadota</taxon>
        <taxon>Alphaproteobacteria</taxon>
        <taxon>Caulobacterales</taxon>
        <taxon>Caulobacteraceae</taxon>
        <taxon>Caulobacter</taxon>
    </lineage>
</organism>
<evidence type="ECO:0000256" key="1">
    <source>
        <dbReference type="SAM" id="MobiDB-lite"/>
    </source>
</evidence>
<keyword evidence="3" id="KW-1185">Reference proteome</keyword>
<dbReference type="Proteomes" id="UP000245073">
    <property type="component" value="Unassembled WGS sequence"/>
</dbReference>
<reference evidence="2 3" key="1">
    <citation type="submission" date="2018-04" db="EMBL/GenBank/DDBJ databases">
        <title>The genome sequence of Caulobacter sp. 744.</title>
        <authorList>
            <person name="Gao J."/>
            <person name="Sun J."/>
        </authorList>
    </citation>
    <scope>NUCLEOTIDE SEQUENCE [LARGE SCALE GENOMIC DNA]</scope>
    <source>
        <strain evidence="2 3">774</strain>
    </source>
</reference>
<sequence length="848" mass="91414">MISPYVSCDPRRREAVLASKLNGLDYVEVLDADAPSRAERQKILRVHFLKSPPPPGLTPANVLIDGGDRIRSVGVRAVDYDGDVVVLRLDAYGDHSTYRLALRASTGSAFDAAGVDPVLAQTLFSFKSDCPNDFDCEAPTPPSAPAPAAPQLDYLSRDFTSLRQLMLDRMSVLAPQWTERNPADIGVTLVELFAHVGDVLSYRQDAVATEAYLGTARRRVSVRRHARLVDYVIGDGVNARTFLHIRAEADAVAPRGVQALTSVPNLGERAAPGAPEVAQAMGFRPEVFETLHDAAIFTAHNQITFHAWGDRACRLPAGATRATLSGGLDKLAPGDVVLFEEVLGRASGLAADADPARRHAVRLTRVSVGSDPLGDLSGAKPKPLAITEIEWGREDATPFSFQISAEIRTESGGVREAQNITVVRGNMVLADHGATVVTEDLGTAPAPSLFRQPASTDPCAPVDPVPIPARFRPRLARRPLVFAVPYDADAPPVSARAALATTAGAAQPAVQLAGVLDGASPVPWIARRDLLQSEPDARDFVVETENDGSAWLRFGDDVLGQRPAAGTAFAATYRVGEAVRGNLAADTIRHILSDDAAVAGVRNPLPASGGVAPESLEHVRQTAPFAFRNQQRAVTPEDYQAAAERHPEVQRATASFRWTGSWPTVFVTIDRLGGLAIDAGFEQAMREFLEPYRLAGHDLEIDAPTYVSLDIALTIAAKPDYFRADVKRAVLDAFSSGRTLDGRRGVFNPDNFTFGQPVYLSAIYAAAQAVDGVASVEVTRFQRQDRPAPPLLRLQAIGRLQLARPLRAQHRAMSQGRLDFTRLEIPRLDNDPDHPERGVFTVTMEGGK</sequence>
<dbReference type="OrthoDB" id="9796131at2"/>
<dbReference type="NCBIfam" id="TIGR02243">
    <property type="entry name" value="putative baseplate assembly protein"/>
    <property type="match status" value="1"/>
</dbReference>
<protein>
    <submittedName>
        <fullName evidence="2">Putative baseplate assembly protein</fullName>
    </submittedName>
</protein>